<dbReference type="OrthoDB" id="24847at2"/>
<dbReference type="InterPro" id="IPR013094">
    <property type="entry name" value="AB_hydrolase_3"/>
</dbReference>
<dbReference type="Pfam" id="PF07859">
    <property type="entry name" value="Abhydrolase_3"/>
    <property type="match status" value="1"/>
</dbReference>
<reference evidence="4 5" key="1">
    <citation type="journal article" date="2010" name="Stand. Genomic Sci.">
        <title>Complete genome sequence of Haliangium ochraceum type strain (SMP-2).</title>
        <authorList>
            <consortium name="US DOE Joint Genome Institute (JGI-PGF)"/>
            <person name="Ivanova N."/>
            <person name="Daum C."/>
            <person name="Lang E."/>
            <person name="Abt B."/>
            <person name="Kopitz M."/>
            <person name="Saunders E."/>
            <person name="Lapidus A."/>
            <person name="Lucas S."/>
            <person name="Glavina Del Rio T."/>
            <person name="Nolan M."/>
            <person name="Tice H."/>
            <person name="Copeland A."/>
            <person name="Cheng J.F."/>
            <person name="Chen F."/>
            <person name="Bruce D."/>
            <person name="Goodwin L."/>
            <person name="Pitluck S."/>
            <person name="Mavromatis K."/>
            <person name="Pati A."/>
            <person name="Mikhailova N."/>
            <person name="Chen A."/>
            <person name="Palaniappan K."/>
            <person name="Land M."/>
            <person name="Hauser L."/>
            <person name="Chang Y.J."/>
            <person name="Jeffries C.D."/>
            <person name="Detter J.C."/>
            <person name="Brettin T."/>
            <person name="Rohde M."/>
            <person name="Goker M."/>
            <person name="Bristow J."/>
            <person name="Markowitz V."/>
            <person name="Eisen J.A."/>
            <person name="Hugenholtz P."/>
            <person name="Kyrpides N.C."/>
            <person name="Klenk H.P."/>
        </authorList>
    </citation>
    <scope>NUCLEOTIDE SEQUENCE [LARGE SCALE GENOMIC DNA]</scope>
    <source>
        <strain evidence="5">DSM 14365 / CIP 107738 / JCM 11303 / AJ 13395 / SMP-2</strain>
    </source>
</reference>
<keyword evidence="2 4" id="KW-0378">Hydrolase</keyword>
<comment type="similarity">
    <text evidence="1">Belongs to the 'GDXG' lipolytic enzyme family.</text>
</comment>
<evidence type="ECO:0000313" key="5">
    <source>
        <dbReference type="Proteomes" id="UP000001880"/>
    </source>
</evidence>
<dbReference type="KEGG" id="hoh:Hoch_2006"/>
<dbReference type="InterPro" id="IPR050300">
    <property type="entry name" value="GDXG_lipolytic_enzyme"/>
</dbReference>
<dbReference type="InterPro" id="IPR029058">
    <property type="entry name" value="AB_hydrolase_fold"/>
</dbReference>
<dbReference type="Proteomes" id="UP000001880">
    <property type="component" value="Chromosome"/>
</dbReference>
<sequence length="352" mass="37798">MNVTDMPPALARALVRATLRLPAPALARLGGERARAEPYGQRLDAQLAAALMLNDRFGLGQVRAITPAEMRVISARGMAPFGRAARPMDEIRELRIERGDSAVAARLYRPARAPAGAPAIVYYHGGGGVIGSMDEYDPVATQLAEDTGYAVVSVDYRLSPEHLFPTGVEDAIAAYLWVREHAAALGVNGERVAVAGDSMGGNFAAVVCQQALRRNLPLPALQVLLYPALDCSMSSPSHTTLARGYLLTRALMRWFQSHYLPDREARWDERASPLLAVSLAGLPPAVIVTAGFDPLRDEGALYAERLARAGVPVQHRCEPGLIHGYVAMSGAVRAAREALVRMHADIRAQLGG</sequence>
<evidence type="ECO:0000259" key="3">
    <source>
        <dbReference type="Pfam" id="PF07859"/>
    </source>
</evidence>
<evidence type="ECO:0000313" key="4">
    <source>
        <dbReference type="EMBL" id="ACY14551.1"/>
    </source>
</evidence>
<dbReference type="PANTHER" id="PTHR48081:SF8">
    <property type="entry name" value="ALPHA_BETA HYDROLASE FOLD-3 DOMAIN-CONTAINING PROTEIN-RELATED"/>
    <property type="match status" value="1"/>
</dbReference>
<feature type="domain" description="Alpha/beta hydrolase fold-3" evidence="3">
    <location>
        <begin position="120"/>
        <end position="326"/>
    </location>
</feature>
<dbReference type="STRING" id="502025.Hoch_2006"/>
<dbReference type="HOGENOM" id="CLU_012494_6_4_7"/>
<dbReference type="eggNOG" id="COG0657">
    <property type="taxonomic scope" value="Bacteria"/>
</dbReference>
<dbReference type="GO" id="GO:0016787">
    <property type="term" value="F:hydrolase activity"/>
    <property type="evidence" value="ECO:0007669"/>
    <property type="project" value="UniProtKB-KW"/>
</dbReference>
<accession>D0LFU9</accession>
<evidence type="ECO:0000256" key="2">
    <source>
        <dbReference type="ARBA" id="ARBA00022801"/>
    </source>
</evidence>
<dbReference type="SUPFAM" id="SSF53474">
    <property type="entry name" value="alpha/beta-Hydrolases"/>
    <property type="match status" value="1"/>
</dbReference>
<dbReference type="EMBL" id="CP001804">
    <property type="protein sequence ID" value="ACY14551.1"/>
    <property type="molecule type" value="Genomic_DNA"/>
</dbReference>
<dbReference type="FunFam" id="3.40.50.1820:FF:000089">
    <property type="entry name" value="Alpha/beta hydrolase"/>
    <property type="match status" value="1"/>
</dbReference>
<organism evidence="4 5">
    <name type="scientific">Haliangium ochraceum (strain DSM 14365 / JCM 11303 / SMP-2)</name>
    <dbReference type="NCBI Taxonomy" id="502025"/>
    <lineage>
        <taxon>Bacteria</taxon>
        <taxon>Pseudomonadati</taxon>
        <taxon>Myxococcota</taxon>
        <taxon>Polyangia</taxon>
        <taxon>Haliangiales</taxon>
        <taxon>Kofleriaceae</taxon>
        <taxon>Haliangium</taxon>
    </lineage>
</organism>
<protein>
    <submittedName>
        <fullName evidence="4">Alpha/beta hydrolase fold-3 domain protein</fullName>
    </submittedName>
</protein>
<dbReference type="AlphaFoldDB" id="D0LFU9"/>
<keyword evidence="5" id="KW-1185">Reference proteome</keyword>
<gene>
    <name evidence="4" type="ordered locus">Hoch_2006</name>
</gene>
<dbReference type="PANTHER" id="PTHR48081">
    <property type="entry name" value="AB HYDROLASE SUPERFAMILY PROTEIN C4A8.06C"/>
    <property type="match status" value="1"/>
</dbReference>
<evidence type="ECO:0000256" key="1">
    <source>
        <dbReference type="ARBA" id="ARBA00010515"/>
    </source>
</evidence>
<proteinExistence type="inferred from homology"/>
<name>D0LFU9_HALO1</name>
<dbReference type="RefSeq" id="WP_012827159.1">
    <property type="nucleotide sequence ID" value="NC_013440.1"/>
</dbReference>
<dbReference type="Gene3D" id="3.40.50.1820">
    <property type="entry name" value="alpha/beta hydrolase"/>
    <property type="match status" value="1"/>
</dbReference>